<evidence type="ECO:0000313" key="11">
    <source>
        <dbReference type="EMBL" id="CAD7230054.1"/>
    </source>
</evidence>
<evidence type="ECO:0000256" key="9">
    <source>
        <dbReference type="SAM" id="MobiDB-lite"/>
    </source>
</evidence>
<dbReference type="PROSITE" id="PS50082">
    <property type="entry name" value="WD_REPEATS_2"/>
    <property type="match status" value="2"/>
</dbReference>
<dbReference type="GO" id="GO:0045540">
    <property type="term" value="P:regulation of cholesterol biosynthetic process"/>
    <property type="evidence" value="ECO:0007669"/>
    <property type="project" value="TreeGrafter"/>
</dbReference>
<dbReference type="InterPro" id="IPR057042">
    <property type="entry name" value="Beta-prop_SCAP"/>
</dbReference>
<dbReference type="Pfam" id="PF00400">
    <property type="entry name" value="WD40"/>
    <property type="match status" value="1"/>
</dbReference>
<dbReference type="PANTHER" id="PTHR46378:SF1">
    <property type="entry name" value="STEROL REGULATORY ELEMENT-BINDING PROTEIN CLEAVAGE-ACTIVATING PROTEIN"/>
    <property type="match status" value="1"/>
</dbReference>
<proteinExistence type="predicted"/>
<accession>A0A7R8WJ45</accession>
<evidence type="ECO:0000256" key="8">
    <source>
        <dbReference type="ARBA" id="ARBA00023180"/>
    </source>
</evidence>
<gene>
    <name evidence="11" type="ORF">CTOB1V02_LOCUS7918</name>
</gene>
<evidence type="ECO:0000256" key="4">
    <source>
        <dbReference type="ARBA" id="ARBA00022737"/>
    </source>
</evidence>
<evidence type="ECO:0000256" key="7">
    <source>
        <dbReference type="ARBA" id="ARBA00023136"/>
    </source>
</evidence>
<feature type="compositionally biased region" description="Acidic residues" evidence="9">
    <location>
        <begin position="324"/>
        <end position="336"/>
    </location>
</feature>
<dbReference type="InterPro" id="IPR030225">
    <property type="entry name" value="SCAP"/>
</dbReference>
<keyword evidence="4" id="KW-0677">Repeat</keyword>
<dbReference type="GO" id="GO:0005789">
    <property type="term" value="C:endoplasmic reticulum membrane"/>
    <property type="evidence" value="ECO:0007669"/>
    <property type="project" value="UniProtKB-SubCell"/>
</dbReference>
<keyword evidence="6" id="KW-1133">Transmembrane helix</keyword>
<comment type="subcellular location">
    <subcellularLocation>
        <location evidence="1">Endoplasmic reticulum membrane</location>
        <topology evidence="1">Multi-pass membrane protein</topology>
    </subcellularLocation>
</comment>
<keyword evidence="7" id="KW-0472">Membrane</keyword>
<dbReference type="GO" id="GO:0032936">
    <property type="term" value="C:SREBP-SCAP complex"/>
    <property type="evidence" value="ECO:0007669"/>
    <property type="project" value="TreeGrafter"/>
</dbReference>
<dbReference type="SMART" id="SM00320">
    <property type="entry name" value="WD40"/>
    <property type="match status" value="4"/>
</dbReference>
<keyword evidence="3" id="KW-0812">Transmembrane</keyword>
<dbReference type="OrthoDB" id="361494at2759"/>
<dbReference type="InterPro" id="IPR036322">
    <property type="entry name" value="WD40_repeat_dom_sf"/>
</dbReference>
<dbReference type="Pfam" id="PF24017">
    <property type="entry name" value="Beta-prop_SCAP"/>
    <property type="match status" value="1"/>
</dbReference>
<protein>
    <recommendedName>
        <fullName evidence="10">SCAP beta-propeller domain-containing protein</fullName>
    </recommendedName>
</protein>
<dbReference type="GO" id="GO:0032933">
    <property type="term" value="P:SREBP signaling pathway"/>
    <property type="evidence" value="ECO:0007669"/>
    <property type="project" value="InterPro"/>
</dbReference>
<feature type="region of interest" description="Disordered" evidence="9">
    <location>
        <begin position="592"/>
        <end position="614"/>
    </location>
</feature>
<keyword evidence="5" id="KW-0256">Endoplasmic reticulum</keyword>
<reference evidence="11" key="1">
    <citation type="submission" date="2020-11" db="EMBL/GenBank/DDBJ databases">
        <authorList>
            <person name="Tran Van P."/>
        </authorList>
    </citation>
    <scope>NUCLEOTIDE SEQUENCE</scope>
</reference>
<keyword evidence="8" id="KW-0325">Glycoprotein</keyword>
<feature type="region of interest" description="Disordered" evidence="9">
    <location>
        <begin position="33"/>
        <end position="74"/>
    </location>
</feature>
<dbReference type="PROSITE" id="PS00678">
    <property type="entry name" value="WD_REPEATS_1"/>
    <property type="match status" value="1"/>
</dbReference>
<dbReference type="InterPro" id="IPR015943">
    <property type="entry name" value="WD40/YVTN_repeat-like_dom_sf"/>
</dbReference>
<dbReference type="InterPro" id="IPR019775">
    <property type="entry name" value="WD40_repeat_CS"/>
</dbReference>
<dbReference type="SUPFAM" id="SSF50978">
    <property type="entry name" value="WD40 repeat-like"/>
    <property type="match status" value="1"/>
</dbReference>
<evidence type="ECO:0000256" key="3">
    <source>
        <dbReference type="ARBA" id="ARBA00022692"/>
    </source>
</evidence>
<dbReference type="GO" id="GO:0032934">
    <property type="term" value="F:sterol binding"/>
    <property type="evidence" value="ECO:0007669"/>
    <property type="project" value="InterPro"/>
</dbReference>
<evidence type="ECO:0000259" key="10">
    <source>
        <dbReference type="Pfam" id="PF24017"/>
    </source>
</evidence>
<evidence type="ECO:0000256" key="1">
    <source>
        <dbReference type="ARBA" id="ARBA00004477"/>
    </source>
</evidence>
<evidence type="ECO:0000256" key="2">
    <source>
        <dbReference type="ARBA" id="ARBA00022574"/>
    </source>
</evidence>
<organism evidence="11">
    <name type="scientific">Cyprideis torosa</name>
    <dbReference type="NCBI Taxonomy" id="163714"/>
    <lineage>
        <taxon>Eukaryota</taxon>
        <taxon>Metazoa</taxon>
        <taxon>Ecdysozoa</taxon>
        <taxon>Arthropoda</taxon>
        <taxon>Crustacea</taxon>
        <taxon>Oligostraca</taxon>
        <taxon>Ostracoda</taxon>
        <taxon>Podocopa</taxon>
        <taxon>Podocopida</taxon>
        <taxon>Cytherocopina</taxon>
        <taxon>Cytheroidea</taxon>
        <taxon>Cytherideidae</taxon>
        <taxon>Cyprideis</taxon>
    </lineage>
</organism>
<dbReference type="Gene3D" id="2.130.10.10">
    <property type="entry name" value="YVTN repeat-like/Quinoprotein amine dehydrogenase"/>
    <property type="match status" value="2"/>
</dbReference>
<sequence length="842" mass="90563">MAPYSFAVCIPRDETLGLLGLLSRTLQVPLNGTTVPPSLAERGASFTPPPLAAPAPDHDGNGEATPGQTSAEGLTPGLYQRLRHKDLLSWRRLPPSHFPTLFAIYNLSLSDRHLVVLPPIPLSIPIAPDVPLTVRHPKDKEISEGLMAKAGILSAGDSQDYLGESGWVDRRLAGLSGTIWVSLAGLTGDSQDYLGESGWETRRTIWVSLVGFTGDSQDYLVVFISYFTLVLYNCVCTRNYAEWRASWSEEAKGKDGDGQQVLMEAVPLRLLGHQQEVECIASDGRRVASVCLDGHLRVWDPLDGCCGSHIDRRSLLGYSRSEGPDEFTEGCQDEFSSDYGSGSSPARGSEAYWMQHRPHSVSCDLRLMDLPLTPLHPHPLPSPVTGFDFRPALMRYNPTVRPVPPIASLSTPLVNGGLVPPTPVPSPASATAFKEHRRNKSMGSTQGPIPELAVDLFSPPSPSSVGDEKDPPLVVPAVWCSAMQENLVVLGTSLGTVEVWDVQRQKLMCLLPPTFPNDGVTGVQLNGCHLIVARLSGWIQFCSLRYGRHPQGASSSSLLRQALNGGVACDVESPPAAGVLAGENLYSAASPRRRGHARSSSVGSSTWCSSSRVTSGDPLGARADADCISPTVQRSFQAHQQPISVLTCSGGRVLTGGQDHVIKVFRLEDGDSLFSFHGHFGPITTLLIDPLFPVMAASGSQDGMLCLWDLAIGTCLYHLQAHDGCVVSVALSSSYVVSLGTDEVLCVWERLQGHLMHSVPLDGGYSGPMLMITDALLVTSRQGSLIIWDVTVGEAVKIIRLGDADDCITVTNLVSVDHSVVCNYGNSLRVVRFPTILKLKSD</sequence>
<dbReference type="InterPro" id="IPR001680">
    <property type="entry name" value="WD40_rpt"/>
</dbReference>
<name>A0A7R8WJ45_9CRUS</name>
<evidence type="ECO:0000256" key="5">
    <source>
        <dbReference type="ARBA" id="ARBA00022824"/>
    </source>
</evidence>
<feature type="domain" description="SCAP beta-propeller" evidence="10">
    <location>
        <begin position="623"/>
        <end position="831"/>
    </location>
</feature>
<dbReference type="AlphaFoldDB" id="A0A7R8WJ45"/>
<keyword evidence="2" id="KW-0853">WD repeat</keyword>
<dbReference type="GO" id="GO:0000139">
    <property type="term" value="C:Golgi membrane"/>
    <property type="evidence" value="ECO:0007669"/>
    <property type="project" value="InterPro"/>
</dbReference>
<evidence type="ECO:0000256" key="6">
    <source>
        <dbReference type="ARBA" id="ARBA00022989"/>
    </source>
</evidence>
<feature type="region of interest" description="Disordered" evidence="9">
    <location>
        <begin position="324"/>
        <end position="348"/>
    </location>
</feature>
<feature type="compositionally biased region" description="Low complexity" evidence="9">
    <location>
        <begin position="598"/>
        <end position="614"/>
    </location>
</feature>
<dbReference type="EMBL" id="OB662431">
    <property type="protein sequence ID" value="CAD7230054.1"/>
    <property type="molecule type" value="Genomic_DNA"/>
</dbReference>
<dbReference type="PANTHER" id="PTHR46378">
    <property type="entry name" value="STEROL REGULATORY ELEMENT-BINDING PROTEIN CLEAVAGE-ACTIVATING PROTEIN"/>
    <property type="match status" value="1"/>
</dbReference>